<accession>A0ACB9GDW3</accession>
<dbReference type="EMBL" id="CM042010">
    <property type="protein sequence ID" value="KAI3781672.1"/>
    <property type="molecule type" value="Genomic_DNA"/>
</dbReference>
<comment type="caution">
    <text evidence="1">The sequence shown here is derived from an EMBL/GenBank/DDBJ whole genome shotgun (WGS) entry which is preliminary data.</text>
</comment>
<gene>
    <name evidence="1" type="ORF">L2E82_11692</name>
</gene>
<dbReference type="Proteomes" id="UP001055811">
    <property type="component" value="Linkage Group LG02"/>
</dbReference>
<sequence length="102" mass="11563">MEVGWSEISRRKNTATNKEIISFYTMNFPPGTSVHRIRSACAPLGKLYDVFLVPKKNSSGQEFAFVKDVRNITDMEKRLNDVKIGGLTLRANREKHPRKPAG</sequence>
<proteinExistence type="predicted"/>
<organism evidence="1 2">
    <name type="scientific">Cichorium intybus</name>
    <name type="common">Chicory</name>
    <dbReference type="NCBI Taxonomy" id="13427"/>
    <lineage>
        <taxon>Eukaryota</taxon>
        <taxon>Viridiplantae</taxon>
        <taxon>Streptophyta</taxon>
        <taxon>Embryophyta</taxon>
        <taxon>Tracheophyta</taxon>
        <taxon>Spermatophyta</taxon>
        <taxon>Magnoliopsida</taxon>
        <taxon>eudicotyledons</taxon>
        <taxon>Gunneridae</taxon>
        <taxon>Pentapetalae</taxon>
        <taxon>asterids</taxon>
        <taxon>campanulids</taxon>
        <taxon>Asterales</taxon>
        <taxon>Asteraceae</taxon>
        <taxon>Cichorioideae</taxon>
        <taxon>Cichorieae</taxon>
        <taxon>Cichoriinae</taxon>
        <taxon>Cichorium</taxon>
    </lineage>
</organism>
<reference evidence="2" key="1">
    <citation type="journal article" date="2022" name="Mol. Ecol. Resour.">
        <title>The genomes of chicory, endive, great burdock and yacon provide insights into Asteraceae palaeo-polyploidization history and plant inulin production.</title>
        <authorList>
            <person name="Fan W."/>
            <person name="Wang S."/>
            <person name="Wang H."/>
            <person name="Wang A."/>
            <person name="Jiang F."/>
            <person name="Liu H."/>
            <person name="Zhao H."/>
            <person name="Xu D."/>
            <person name="Zhang Y."/>
        </authorList>
    </citation>
    <scope>NUCLEOTIDE SEQUENCE [LARGE SCALE GENOMIC DNA]</scope>
    <source>
        <strain evidence="2">cv. Punajuju</strain>
    </source>
</reference>
<keyword evidence="2" id="KW-1185">Reference proteome</keyword>
<evidence type="ECO:0000313" key="1">
    <source>
        <dbReference type="EMBL" id="KAI3781672.1"/>
    </source>
</evidence>
<evidence type="ECO:0000313" key="2">
    <source>
        <dbReference type="Proteomes" id="UP001055811"/>
    </source>
</evidence>
<protein>
    <submittedName>
        <fullName evidence="1">Uncharacterized protein</fullName>
    </submittedName>
</protein>
<name>A0ACB9GDW3_CICIN</name>
<reference evidence="1 2" key="2">
    <citation type="journal article" date="2022" name="Mol. Ecol. Resour.">
        <title>The genomes of chicory, endive, great burdock and yacon provide insights into Asteraceae paleo-polyploidization history and plant inulin production.</title>
        <authorList>
            <person name="Fan W."/>
            <person name="Wang S."/>
            <person name="Wang H."/>
            <person name="Wang A."/>
            <person name="Jiang F."/>
            <person name="Liu H."/>
            <person name="Zhao H."/>
            <person name="Xu D."/>
            <person name="Zhang Y."/>
        </authorList>
    </citation>
    <scope>NUCLEOTIDE SEQUENCE [LARGE SCALE GENOMIC DNA]</scope>
    <source>
        <strain evidence="2">cv. Punajuju</strain>
        <tissue evidence="1">Leaves</tissue>
    </source>
</reference>